<dbReference type="Proteomes" id="UP001165064">
    <property type="component" value="Unassembled WGS sequence"/>
</dbReference>
<sequence length="361" mass="40857">MAREHADEPHFRETYIPIGGRLISLPTTVSYLFDLLLYTSVLLVALLWGRLATPNLSEFSPTDRTLWYTYKPEVQTYAPIWALLLCSVVVPVVVMFIISLSVGISLPVDRRLWDFTMGLLALLGAASFQLLIVCVLKNTTGKFRPDFVSRCVLDDKALAFLQDFHPGQLLNIDFCVNTNFPLIYEGLRSFPSGHASTIFCVLTVQCLFCVGKLTVFDGRSLSFKILFCFLFPYSIACLIALSRVSDHRHFIEDVLVGSLIGIISGVLFYLLYFPPPHIIQNVGRAYNPRRFGMNHYFNGVGGFWEIQDLDGFKQQRVRPHDEEEPISPDQVPRTKQERIRESIASLRSALPSTEFTSSRTS</sequence>
<dbReference type="EMBL" id="BSXS01012575">
    <property type="protein sequence ID" value="GMF02625.1"/>
    <property type="molecule type" value="Genomic_DNA"/>
</dbReference>
<gene>
    <name evidence="1" type="ORF">Amon02_001151900</name>
</gene>
<protein>
    <submittedName>
        <fullName evidence="1">Unnamed protein product</fullName>
    </submittedName>
</protein>
<keyword evidence="2" id="KW-1185">Reference proteome</keyword>
<evidence type="ECO:0000313" key="1">
    <source>
        <dbReference type="EMBL" id="GMF02625.1"/>
    </source>
</evidence>
<reference evidence="1" key="1">
    <citation type="submission" date="2023-04" db="EMBL/GenBank/DDBJ databases">
        <title>Ambrosiozyma monospora NBRC 10751.</title>
        <authorList>
            <person name="Ichikawa N."/>
            <person name="Sato H."/>
            <person name="Tonouchi N."/>
        </authorList>
    </citation>
    <scope>NUCLEOTIDE SEQUENCE</scope>
    <source>
        <strain evidence="1">NBRC 10751</strain>
    </source>
</reference>
<organism evidence="1 2">
    <name type="scientific">Ambrosiozyma monospora</name>
    <name type="common">Yeast</name>
    <name type="synonym">Endomycopsis monosporus</name>
    <dbReference type="NCBI Taxonomy" id="43982"/>
    <lineage>
        <taxon>Eukaryota</taxon>
        <taxon>Fungi</taxon>
        <taxon>Dikarya</taxon>
        <taxon>Ascomycota</taxon>
        <taxon>Saccharomycotina</taxon>
        <taxon>Pichiomycetes</taxon>
        <taxon>Pichiales</taxon>
        <taxon>Pichiaceae</taxon>
        <taxon>Ambrosiozyma</taxon>
    </lineage>
</organism>
<proteinExistence type="predicted"/>
<name>A0ACB5U6I3_AMBMO</name>
<comment type="caution">
    <text evidence="1">The sequence shown here is derived from an EMBL/GenBank/DDBJ whole genome shotgun (WGS) entry which is preliminary data.</text>
</comment>
<evidence type="ECO:0000313" key="2">
    <source>
        <dbReference type="Proteomes" id="UP001165064"/>
    </source>
</evidence>
<accession>A0ACB5U6I3</accession>